<evidence type="ECO:0000313" key="2">
    <source>
        <dbReference type="Proteomes" id="UP000254280"/>
    </source>
</evidence>
<dbReference type="SUPFAM" id="SSF54001">
    <property type="entry name" value="Cysteine proteinases"/>
    <property type="match status" value="1"/>
</dbReference>
<dbReference type="AlphaFoldDB" id="A0A379B2F7"/>
<dbReference type="EMBL" id="UGSS01000002">
    <property type="protein sequence ID" value="SUB32803.1"/>
    <property type="molecule type" value="Genomic_DNA"/>
</dbReference>
<dbReference type="Gene3D" id="3.90.1720.10">
    <property type="entry name" value="endopeptidase domain like (from Nostoc punctiforme)"/>
    <property type="match status" value="1"/>
</dbReference>
<evidence type="ECO:0008006" key="3">
    <source>
        <dbReference type="Google" id="ProtNLM"/>
    </source>
</evidence>
<keyword evidence="2" id="KW-1185">Reference proteome</keyword>
<name>A0A379B2F7_9PAST</name>
<gene>
    <name evidence="1" type="ORF">NCTC10699_00388</name>
</gene>
<protein>
    <recommendedName>
        <fullName evidence="3">Enoyl-CoA hydratase</fullName>
    </recommendedName>
</protein>
<proteinExistence type="predicted"/>
<organism evidence="1 2">
    <name type="scientific">[Pasteurella] mairii</name>
    <dbReference type="NCBI Taxonomy" id="757"/>
    <lineage>
        <taxon>Bacteria</taxon>
        <taxon>Pseudomonadati</taxon>
        <taxon>Pseudomonadota</taxon>
        <taxon>Gammaproteobacteria</taxon>
        <taxon>Pasteurellales</taxon>
        <taxon>Pasteurellaceae</taxon>
    </lineage>
</organism>
<evidence type="ECO:0000313" key="1">
    <source>
        <dbReference type="EMBL" id="SUB32803.1"/>
    </source>
</evidence>
<accession>A0A379B2F7</accession>
<dbReference type="InterPro" id="IPR038765">
    <property type="entry name" value="Papain-like_cys_pep_sf"/>
</dbReference>
<dbReference type="OrthoDB" id="95478at2"/>
<sequence>MATVYLALYKGTGGSLYDRFSDWLIRKITRGQYSHCEIVLEETEFTGASHYDSETTYTAYSSSPRDGGVRCKRINIHNGNWDFIPLPNVSESQVRSYFERTKGRKYDWLGVLGLVLGVKQKRSKYFCSEWCFNAIFYSENGWRFSPNDLATIVKENCFAKRI</sequence>
<dbReference type="Proteomes" id="UP000254280">
    <property type="component" value="Unassembled WGS sequence"/>
</dbReference>
<reference evidence="1 2" key="1">
    <citation type="submission" date="2018-06" db="EMBL/GenBank/DDBJ databases">
        <authorList>
            <consortium name="Pathogen Informatics"/>
            <person name="Doyle S."/>
        </authorList>
    </citation>
    <scope>NUCLEOTIDE SEQUENCE [LARGE SCALE GENOMIC DNA]</scope>
    <source>
        <strain evidence="1 2">NCTC10699</strain>
    </source>
</reference>